<feature type="compositionally biased region" description="Basic and acidic residues" evidence="7">
    <location>
        <begin position="398"/>
        <end position="436"/>
    </location>
</feature>
<dbReference type="SMART" id="SM00220">
    <property type="entry name" value="S_TKc"/>
    <property type="match status" value="1"/>
</dbReference>
<keyword evidence="3" id="KW-0808">Transferase</keyword>
<name>A0A8J3FVL0_9PSEU</name>
<dbReference type="CDD" id="cd14014">
    <property type="entry name" value="STKc_PknB_like"/>
    <property type="match status" value="1"/>
</dbReference>
<dbReference type="Proteomes" id="UP000637578">
    <property type="component" value="Unassembled WGS sequence"/>
</dbReference>
<comment type="caution">
    <text evidence="9">The sequence shown here is derived from an EMBL/GenBank/DDBJ whole genome shotgun (WGS) entry which is preliminary data.</text>
</comment>
<evidence type="ECO:0000313" key="9">
    <source>
        <dbReference type="EMBL" id="GGM64444.1"/>
    </source>
</evidence>
<feature type="compositionally biased region" description="Polar residues" evidence="7">
    <location>
        <begin position="373"/>
        <end position="383"/>
    </location>
</feature>
<dbReference type="Pfam" id="PF00069">
    <property type="entry name" value="Pkinase"/>
    <property type="match status" value="1"/>
</dbReference>
<accession>A0A8J3FVL0</accession>
<organism evidence="9 10">
    <name type="scientific">Longimycelium tulufanense</name>
    <dbReference type="NCBI Taxonomy" id="907463"/>
    <lineage>
        <taxon>Bacteria</taxon>
        <taxon>Bacillati</taxon>
        <taxon>Actinomycetota</taxon>
        <taxon>Actinomycetes</taxon>
        <taxon>Pseudonocardiales</taxon>
        <taxon>Pseudonocardiaceae</taxon>
        <taxon>Longimycelium</taxon>
    </lineage>
</organism>
<keyword evidence="6" id="KW-0067">ATP-binding</keyword>
<dbReference type="Gene3D" id="1.10.510.10">
    <property type="entry name" value="Transferase(Phosphotransferase) domain 1"/>
    <property type="match status" value="1"/>
</dbReference>
<dbReference type="AlphaFoldDB" id="A0A8J3FVL0"/>
<evidence type="ECO:0000256" key="2">
    <source>
        <dbReference type="ARBA" id="ARBA00022527"/>
    </source>
</evidence>
<dbReference type="GO" id="GO:0004674">
    <property type="term" value="F:protein serine/threonine kinase activity"/>
    <property type="evidence" value="ECO:0007669"/>
    <property type="project" value="UniProtKB-KW"/>
</dbReference>
<dbReference type="PROSITE" id="PS00108">
    <property type="entry name" value="PROTEIN_KINASE_ST"/>
    <property type="match status" value="1"/>
</dbReference>
<keyword evidence="10" id="KW-1185">Reference proteome</keyword>
<reference evidence="9" key="1">
    <citation type="journal article" date="2014" name="Int. J. Syst. Evol. Microbiol.">
        <title>Complete genome sequence of Corynebacterium casei LMG S-19264T (=DSM 44701T), isolated from a smear-ripened cheese.</title>
        <authorList>
            <consortium name="US DOE Joint Genome Institute (JGI-PGF)"/>
            <person name="Walter F."/>
            <person name="Albersmeier A."/>
            <person name="Kalinowski J."/>
            <person name="Ruckert C."/>
        </authorList>
    </citation>
    <scope>NUCLEOTIDE SEQUENCE</scope>
    <source>
        <strain evidence="9">CGMCC 4.5737</strain>
    </source>
</reference>
<dbReference type="Gene3D" id="3.30.200.20">
    <property type="entry name" value="Phosphorylase Kinase, domain 1"/>
    <property type="match status" value="1"/>
</dbReference>
<dbReference type="PANTHER" id="PTHR43289">
    <property type="entry name" value="MITOGEN-ACTIVATED PROTEIN KINASE KINASE KINASE 20-RELATED"/>
    <property type="match status" value="1"/>
</dbReference>
<keyword evidence="5 9" id="KW-0418">Kinase</keyword>
<dbReference type="EC" id="2.7.11.1" evidence="1"/>
<dbReference type="GO" id="GO:0005524">
    <property type="term" value="F:ATP binding"/>
    <property type="evidence" value="ECO:0007669"/>
    <property type="project" value="UniProtKB-KW"/>
</dbReference>
<dbReference type="PANTHER" id="PTHR43289:SF6">
    <property type="entry name" value="SERINE_THREONINE-PROTEIN KINASE NEKL-3"/>
    <property type="match status" value="1"/>
</dbReference>
<evidence type="ECO:0000256" key="5">
    <source>
        <dbReference type="ARBA" id="ARBA00022777"/>
    </source>
</evidence>
<dbReference type="InterPro" id="IPR008271">
    <property type="entry name" value="Ser/Thr_kinase_AS"/>
</dbReference>
<feature type="compositionally biased region" description="Polar residues" evidence="7">
    <location>
        <begin position="303"/>
        <end position="314"/>
    </location>
</feature>
<keyword evidence="4" id="KW-0547">Nucleotide-binding</keyword>
<reference evidence="9" key="2">
    <citation type="submission" date="2020-09" db="EMBL/GenBank/DDBJ databases">
        <authorList>
            <person name="Sun Q."/>
            <person name="Zhou Y."/>
        </authorList>
    </citation>
    <scope>NUCLEOTIDE SEQUENCE</scope>
    <source>
        <strain evidence="9">CGMCC 4.5737</strain>
    </source>
</reference>
<evidence type="ECO:0000256" key="6">
    <source>
        <dbReference type="ARBA" id="ARBA00022840"/>
    </source>
</evidence>
<dbReference type="PROSITE" id="PS50011">
    <property type="entry name" value="PROTEIN_KINASE_DOM"/>
    <property type="match status" value="1"/>
</dbReference>
<gene>
    <name evidence="9" type="ORF">GCM10012275_38820</name>
</gene>
<evidence type="ECO:0000313" key="10">
    <source>
        <dbReference type="Proteomes" id="UP000637578"/>
    </source>
</evidence>
<feature type="region of interest" description="Disordered" evidence="7">
    <location>
        <begin position="303"/>
        <end position="451"/>
    </location>
</feature>
<dbReference type="InterPro" id="IPR011009">
    <property type="entry name" value="Kinase-like_dom_sf"/>
</dbReference>
<evidence type="ECO:0000256" key="7">
    <source>
        <dbReference type="SAM" id="MobiDB-lite"/>
    </source>
</evidence>
<feature type="compositionally biased region" description="Gly residues" evidence="7">
    <location>
        <begin position="438"/>
        <end position="451"/>
    </location>
</feature>
<dbReference type="SUPFAM" id="SSF56112">
    <property type="entry name" value="Protein kinase-like (PK-like)"/>
    <property type="match status" value="1"/>
</dbReference>
<feature type="domain" description="Protein kinase" evidence="8">
    <location>
        <begin position="1"/>
        <end position="245"/>
    </location>
</feature>
<dbReference type="InterPro" id="IPR000719">
    <property type="entry name" value="Prot_kinase_dom"/>
</dbReference>
<evidence type="ECO:0000256" key="3">
    <source>
        <dbReference type="ARBA" id="ARBA00022679"/>
    </source>
</evidence>
<evidence type="ECO:0000259" key="8">
    <source>
        <dbReference type="PROSITE" id="PS50011"/>
    </source>
</evidence>
<proteinExistence type="predicted"/>
<sequence>MADVFCAADSRLAREVAVKVFRPGADEKDRQRFHHEAALLAGLDHPGLVPVFDAGTTGNGTPYLVMPLLCGGSLRDEINRGPLDPRWVANVGADLADALAHVHARDVIHRDIKPSNILFDSQGRSRLADFGISRLIDATRITASGMLVGTAAYLAPEQVRGQPVGPASDIYSLGLVLLECVTGETEYTGPTVEVALARLNRPPRIPATLPTWLAEALSAMTAIDPAARPDAATCVRLLRPGHSGAVASTATSTLTAVHELPEIRSPRRQKGRRRWSTLLGAAGASLTSLALLASDVATGTTTMAELSPDTNTSAVAPAPEFAPAGSSPDQGAAPGNPVGSPGDTTRTPANGNAAPAEGSEQPTTQEKPDPNPGSATGDTTGNANIGRPAAPPTNGDANEERRESNEERESDKAEKPGNRGRGKDKEHGKGKGEHGRGQPSGGEAGKGRGNG</sequence>
<evidence type="ECO:0000256" key="4">
    <source>
        <dbReference type="ARBA" id="ARBA00022741"/>
    </source>
</evidence>
<protein>
    <recommendedName>
        <fullName evidence="1">non-specific serine/threonine protein kinase</fullName>
        <ecNumber evidence="1">2.7.11.1</ecNumber>
    </recommendedName>
</protein>
<evidence type="ECO:0000256" key="1">
    <source>
        <dbReference type="ARBA" id="ARBA00012513"/>
    </source>
</evidence>
<keyword evidence="2 9" id="KW-0723">Serine/threonine-protein kinase</keyword>
<dbReference type="EMBL" id="BMMK01000018">
    <property type="protein sequence ID" value="GGM64444.1"/>
    <property type="molecule type" value="Genomic_DNA"/>
</dbReference>